<evidence type="ECO:0000256" key="2">
    <source>
        <dbReference type="ARBA" id="ARBA00023125"/>
    </source>
</evidence>
<dbReference type="Gene3D" id="2.60.120.10">
    <property type="entry name" value="Jelly Rolls"/>
    <property type="match status" value="1"/>
</dbReference>
<dbReference type="Proteomes" id="UP000059113">
    <property type="component" value="Chromosome"/>
</dbReference>
<dbReference type="STRING" id="1648404.CP97_14824"/>
<dbReference type="SUPFAM" id="SSF51206">
    <property type="entry name" value="cAMP-binding domain-like"/>
    <property type="match status" value="1"/>
</dbReference>
<dbReference type="InterPro" id="IPR036390">
    <property type="entry name" value="WH_DNA-bd_sf"/>
</dbReference>
<reference evidence="5 6" key="1">
    <citation type="journal article" date="2015" name="Int. J. Syst. Evol. Microbiol.">
        <title>Erythrobacter atlanticus sp. nov., a bacterium from ocean sediment able to degrade polycyclic aromatic hydrocarbons.</title>
        <authorList>
            <person name="Zhuang L."/>
            <person name="Liu Y."/>
            <person name="Wang L."/>
            <person name="Wang W."/>
            <person name="Shao Z."/>
        </authorList>
    </citation>
    <scope>NUCLEOTIDE SEQUENCE [LARGE SCALE GENOMIC DNA]</scope>
    <source>
        <strain evidence="6">s21-N3</strain>
    </source>
</reference>
<keyword evidence="3" id="KW-0804">Transcription</keyword>
<feature type="domain" description="HTH crp-type" evidence="4">
    <location>
        <begin position="133"/>
        <end position="207"/>
    </location>
</feature>
<dbReference type="GO" id="GO:0003677">
    <property type="term" value="F:DNA binding"/>
    <property type="evidence" value="ECO:0007669"/>
    <property type="project" value="UniProtKB-KW"/>
</dbReference>
<dbReference type="GO" id="GO:0006355">
    <property type="term" value="P:regulation of DNA-templated transcription"/>
    <property type="evidence" value="ECO:0007669"/>
    <property type="project" value="InterPro"/>
</dbReference>
<organism evidence="5 6">
    <name type="scientific">Aurantiacibacter atlanticus</name>
    <dbReference type="NCBI Taxonomy" id="1648404"/>
    <lineage>
        <taxon>Bacteria</taxon>
        <taxon>Pseudomonadati</taxon>
        <taxon>Pseudomonadota</taxon>
        <taxon>Alphaproteobacteria</taxon>
        <taxon>Sphingomonadales</taxon>
        <taxon>Erythrobacteraceae</taxon>
        <taxon>Aurantiacibacter</taxon>
    </lineage>
</organism>
<keyword evidence="1" id="KW-0805">Transcription regulation</keyword>
<reference evidence="6" key="2">
    <citation type="submission" date="2015-04" db="EMBL/GenBank/DDBJ databases">
        <title>The complete genome sequence of Erythrobacter sp. s21-N3.</title>
        <authorList>
            <person name="Zhuang L."/>
            <person name="Liu Y."/>
            <person name="Shao Z."/>
        </authorList>
    </citation>
    <scope>NUCLEOTIDE SEQUENCE [LARGE SCALE GENOMIC DNA]</scope>
    <source>
        <strain evidence="6">s21-N3</strain>
    </source>
</reference>
<dbReference type="Pfam" id="PF13545">
    <property type="entry name" value="HTH_Crp_2"/>
    <property type="match status" value="1"/>
</dbReference>
<dbReference type="InterPro" id="IPR014710">
    <property type="entry name" value="RmlC-like_jellyroll"/>
</dbReference>
<dbReference type="SUPFAM" id="SSF46785">
    <property type="entry name" value="Winged helix' DNA-binding domain"/>
    <property type="match status" value="1"/>
</dbReference>
<dbReference type="SMART" id="SM00419">
    <property type="entry name" value="HTH_CRP"/>
    <property type="match status" value="1"/>
</dbReference>
<dbReference type="InterPro" id="IPR036388">
    <property type="entry name" value="WH-like_DNA-bd_sf"/>
</dbReference>
<protein>
    <submittedName>
        <fullName evidence="5">Fumarate and nitrate reduction regulatory protein</fullName>
    </submittedName>
</protein>
<dbReference type="InterPro" id="IPR012318">
    <property type="entry name" value="HTH_CRP"/>
</dbReference>
<evidence type="ECO:0000313" key="5">
    <source>
        <dbReference type="EMBL" id="ANC50510.1"/>
    </source>
</evidence>
<dbReference type="CDD" id="cd00092">
    <property type="entry name" value="HTH_CRP"/>
    <property type="match status" value="1"/>
</dbReference>
<evidence type="ECO:0000259" key="4">
    <source>
        <dbReference type="PROSITE" id="PS51063"/>
    </source>
</evidence>
<accession>A0A161IUE3</accession>
<name>A0A161IUE3_9SPHN</name>
<evidence type="ECO:0000313" key="6">
    <source>
        <dbReference type="Proteomes" id="UP000059113"/>
    </source>
</evidence>
<proteinExistence type="predicted"/>
<dbReference type="PROSITE" id="PS51063">
    <property type="entry name" value="HTH_CRP_2"/>
    <property type="match status" value="1"/>
</dbReference>
<dbReference type="PRINTS" id="PR00034">
    <property type="entry name" value="HTHCRP"/>
</dbReference>
<dbReference type="KEGG" id="ery:CP97_14824"/>
<dbReference type="EMBL" id="CP011310">
    <property type="protein sequence ID" value="ANC50510.1"/>
    <property type="molecule type" value="Genomic_DNA"/>
</dbReference>
<dbReference type="Gene3D" id="1.10.10.10">
    <property type="entry name" value="Winged helix-like DNA-binding domain superfamily/Winged helix DNA-binding domain"/>
    <property type="match status" value="1"/>
</dbReference>
<evidence type="ECO:0000256" key="1">
    <source>
        <dbReference type="ARBA" id="ARBA00023015"/>
    </source>
</evidence>
<dbReference type="FunFam" id="1.10.10.10:FF:000028">
    <property type="entry name" value="Fumarate/nitrate reduction transcriptional regulator Fnr"/>
    <property type="match status" value="1"/>
</dbReference>
<keyword evidence="6" id="KW-1185">Reference proteome</keyword>
<keyword evidence="2" id="KW-0238">DNA-binding</keyword>
<sequence>MPCGAPNAVKLSDETKGRLRIFGQPVDMAAGDSMELNGACFVMSGSVKLWRTLPNGLEHITAFSYAGSLIFGQTKETEPLRITALEKSLVIPVPASAFPAMHRDNAIWGDDFLNAATLQIASLQMHAAMLARMSACERVAAFLVSMAETGGRDKDNPSRVHLPMSRAEIGDHLGLTIETVSRCMTRLRNEKLLTCPARHEVLILDADGLENFHERT</sequence>
<gene>
    <name evidence="5" type="ORF">CP97_14824</name>
</gene>
<evidence type="ECO:0000256" key="3">
    <source>
        <dbReference type="ARBA" id="ARBA00023163"/>
    </source>
</evidence>
<dbReference type="InterPro" id="IPR018490">
    <property type="entry name" value="cNMP-bd_dom_sf"/>
</dbReference>
<dbReference type="AlphaFoldDB" id="A0A161IUE3"/>